<dbReference type="Proteomes" id="UP000613580">
    <property type="component" value="Unassembled WGS sequence"/>
</dbReference>
<protein>
    <submittedName>
        <fullName evidence="2">Uncharacterized protein</fullName>
    </submittedName>
</protein>
<feature type="region of interest" description="Disordered" evidence="1">
    <location>
        <begin position="1"/>
        <end position="21"/>
    </location>
</feature>
<dbReference type="EMBL" id="JACAZE010000016">
    <property type="protein sequence ID" value="KAF7296693.1"/>
    <property type="molecule type" value="Genomic_DNA"/>
</dbReference>
<evidence type="ECO:0000256" key="1">
    <source>
        <dbReference type="SAM" id="MobiDB-lite"/>
    </source>
</evidence>
<dbReference type="AlphaFoldDB" id="A0A8H6SD15"/>
<evidence type="ECO:0000313" key="2">
    <source>
        <dbReference type="EMBL" id="KAF7296693.1"/>
    </source>
</evidence>
<gene>
    <name evidence="2" type="ORF">HMN09_01078300</name>
</gene>
<evidence type="ECO:0000313" key="3">
    <source>
        <dbReference type="Proteomes" id="UP000613580"/>
    </source>
</evidence>
<keyword evidence="3" id="KW-1185">Reference proteome</keyword>
<organism evidence="2 3">
    <name type="scientific">Mycena chlorophos</name>
    <name type="common">Agaric fungus</name>
    <name type="synonym">Agaricus chlorophos</name>
    <dbReference type="NCBI Taxonomy" id="658473"/>
    <lineage>
        <taxon>Eukaryota</taxon>
        <taxon>Fungi</taxon>
        <taxon>Dikarya</taxon>
        <taxon>Basidiomycota</taxon>
        <taxon>Agaricomycotina</taxon>
        <taxon>Agaricomycetes</taxon>
        <taxon>Agaricomycetidae</taxon>
        <taxon>Agaricales</taxon>
        <taxon>Marasmiineae</taxon>
        <taxon>Mycenaceae</taxon>
        <taxon>Mycena</taxon>
    </lineage>
</organism>
<comment type="caution">
    <text evidence="2">The sequence shown here is derived from an EMBL/GenBank/DDBJ whole genome shotgun (WGS) entry which is preliminary data.</text>
</comment>
<reference evidence="2" key="1">
    <citation type="submission" date="2020-05" db="EMBL/GenBank/DDBJ databases">
        <title>Mycena genomes resolve the evolution of fungal bioluminescence.</title>
        <authorList>
            <person name="Tsai I.J."/>
        </authorList>
    </citation>
    <scope>NUCLEOTIDE SEQUENCE</scope>
    <source>
        <strain evidence="2">110903Hualien_Pintung</strain>
    </source>
</reference>
<sequence>MSERAQMRGQPALSQSSPQDAIGERLLGSPLRERLPTRCSLLRVLLPIVLDLANSHNGYRSEHSCVRNFATSSEQSSWVDKHTRFFTYPPASNTHSPCRTLPPTPFIPQPPKPSAYRANGRLFSLRPDRHLCTCGHEASRRRQPSRPSYSGGL</sequence>
<accession>A0A8H6SD15</accession>
<proteinExistence type="predicted"/>
<name>A0A8H6SD15_MYCCL</name>